<evidence type="ECO:0000256" key="1">
    <source>
        <dbReference type="ARBA" id="ARBA00023015"/>
    </source>
</evidence>
<protein>
    <submittedName>
        <fullName evidence="4">WHG domain-containing protein</fullName>
    </submittedName>
</protein>
<dbReference type="AlphaFoldDB" id="A0A7C9TNM3"/>
<evidence type="ECO:0000313" key="5">
    <source>
        <dbReference type="Proteomes" id="UP000479756"/>
    </source>
</evidence>
<name>A0A7C9TNM3_9MICO</name>
<proteinExistence type="predicted"/>
<gene>
    <name evidence="4" type="ORF">G3T37_00340</name>
</gene>
<comment type="caution">
    <text evidence="4">The sequence shown here is derived from an EMBL/GenBank/DDBJ whole genome shotgun (WGS) entry which is preliminary data.</text>
</comment>
<keyword evidence="2" id="KW-0804">Transcription</keyword>
<dbReference type="EMBL" id="JAAGWZ010000001">
    <property type="protein sequence ID" value="NEM89801.1"/>
    <property type="molecule type" value="Genomic_DNA"/>
</dbReference>
<evidence type="ECO:0000256" key="2">
    <source>
        <dbReference type="ARBA" id="ARBA00023163"/>
    </source>
</evidence>
<dbReference type="InterPro" id="IPR009057">
    <property type="entry name" value="Homeodomain-like_sf"/>
</dbReference>
<feature type="domain" description="HTH-type transcriptional regulator MT1864/Rv1816-like C-terminal" evidence="3">
    <location>
        <begin position="81"/>
        <end position="175"/>
    </location>
</feature>
<dbReference type="Gene3D" id="1.10.10.60">
    <property type="entry name" value="Homeodomain-like"/>
    <property type="match status" value="1"/>
</dbReference>
<dbReference type="SUPFAM" id="SSF46689">
    <property type="entry name" value="Homeodomain-like"/>
    <property type="match status" value="1"/>
</dbReference>
<dbReference type="Proteomes" id="UP000479756">
    <property type="component" value="Unassembled WGS sequence"/>
</dbReference>
<keyword evidence="5" id="KW-1185">Reference proteome</keyword>
<organism evidence="4 5">
    <name type="scientific">Galbitalea soli</name>
    <dbReference type="NCBI Taxonomy" id="1268042"/>
    <lineage>
        <taxon>Bacteria</taxon>
        <taxon>Bacillati</taxon>
        <taxon>Actinomycetota</taxon>
        <taxon>Actinomycetes</taxon>
        <taxon>Micrococcales</taxon>
        <taxon>Microbacteriaceae</taxon>
        <taxon>Galbitalea</taxon>
    </lineage>
</organism>
<dbReference type="Pfam" id="PF13305">
    <property type="entry name" value="TetR_C_33"/>
    <property type="match status" value="1"/>
</dbReference>
<accession>A0A7C9TNM3</accession>
<dbReference type="RefSeq" id="WP_163471409.1">
    <property type="nucleotide sequence ID" value="NZ_JAAGWZ010000001.1"/>
</dbReference>
<sequence>MPRAGLSTERVVLEAERLSDEGLPVTLAQLAQRLGVQVPSLYKHVGGLDALRALVATRAKDEFANALAAATVGRSRAAAVDAACRAYREWAADHPGRYQATLRAPDPDDAAEVAASARAVEVITAILAGYGLAGDDAIDATRALRATLHGFASLEASGGFGLPGTDRSFDRLVAGLERMIASWGSDTI</sequence>
<keyword evidence="1" id="KW-0805">Transcription regulation</keyword>
<dbReference type="InterPro" id="IPR025996">
    <property type="entry name" value="MT1864/Rv1816-like_C"/>
</dbReference>
<reference evidence="4 5" key="1">
    <citation type="journal article" date="2014" name="Int. J. Syst. Evol. Microbiol.">
        <title>Description of Galbitalea soli gen. nov., sp. nov., and Frondihabitans sucicola sp. nov.</title>
        <authorList>
            <person name="Kim S.J."/>
            <person name="Lim J.M."/>
            <person name="Ahn J.H."/>
            <person name="Weon H.Y."/>
            <person name="Hamada M."/>
            <person name="Suzuki K."/>
            <person name="Ahn T.Y."/>
            <person name="Kwon S.W."/>
        </authorList>
    </citation>
    <scope>NUCLEOTIDE SEQUENCE [LARGE SCALE GENOMIC DNA]</scope>
    <source>
        <strain evidence="4 5">NBRC 108727</strain>
    </source>
</reference>
<evidence type="ECO:0000259" key="3">
    <source>
        <dbReference type="Pfam" id="PF13305"/>
    </source>
</evidence>
<dbReference type="Gene3D" id="1.10.357.10">
    <property type="entry name" value="Tetracycline Repressor, domain 2"/>
    <property type="match status" value="1"/>
</dbReference>
<evidence type="ECO:0000313" key="4">
    <source>
        <dbReference type="EMBL" id="NEM89801.1"/>
    </source>
</evidence>
<dbReference type="SUPFAM" id="SSF48498">
    <property type="entry name" value="Tetracyclin repressor-like, C-terminal domain"/>
    <property type="match status" value="1"/>
</dbReference>
<dbReference type="InterPro" id="IPR036271">
    <property type="entry name" value="Tet_transcr_reg_TetR-rel_C_sf"/>
</dbReference>